<evidence type="ECO:0000313" key="2">
    <source>
        <dbReference type="Proteomes" id="UP001144805"/>
    </source>
</evidence>
<sequence>MSSSTKSSDFEPLSVSDGAATELFASSTAESVPARRRKAAAEAEAVTVVTLALSNRVLEYFQGEGDDWQVRVNEALNLIVNRHVAREAKKRARLRARTSARRRPAAAG</sequence>
<name>A0A9X3IMG4_9HYPH</name>
<dbReference type="AlphaFoldDB" id="A0A9X3IMG4"/>
<dbReference type="Pfam" id="PF14384">
    <property type="entry name" value="BrnA_antitoxin"/>
    <property type="match status" value="1"/>
</dbReference>
<organism evidence="1 2">
    <name type="scientific">Kaistia nematophila</name>
    <dbReference type="NCBI Taxonomy" id="2994654"/>
    <lineage>
        <taxon>Bacteria</taxon>
        <taxon>Pseudomonadati</taxon>
        <taxon>Pseudomonadota</taxon>
        <taxon>Alphaproteobacteria</taxon>
        <taxon>Hyphomicrobiales</taxon>
        <taxon>Kaistiaceae</taxon>
        <taxon>Kaistia</taxon>
    </lineage>
</organism>
<dbReference type="Proteomes" id="UP001144805">
    <property type="component" value="Unassembled WGS sequence"/>
</dbReference>
<gene>
    <name evidence="1" type="ORF">OSH07_20200</name>
</gene>
<dbReference type="RefSeq" id="WP_266340490.1">
    <property type="nucleotide sequence ID" value="NZ_JAPKNK010000010.1"/>
</dbReference>
<reference evidence="1" key="1">
    <citation type="submission" date="2022-11" db="EMBL/GenBank/DDBJ databases">
        <title>Biodiversity and phylogenetic relationships of bacteria.</title>
        <authorList>
            <person name="Machado R.A.R."/>
            <person name="Bhat A."/>
            <person name="Loulou A."/>
            <person name="Kallel S."/>
        </authorList>
    </citation>
    <scope>NUCLEOTIDE SEQUENCE</scope>
    <source>
        <strain evidence="1">K-TC2</strain>
    </source>
</reference>
<proteinExistence type="predicted"/>
<dbReference type="InterPro" id="IPR025528">
    <property type="entry name" value="BrnA_antitoxin"/>
</dbReference>
<protein>
    <submittedName>
        <fullName evidence="1">BrnA antitoxin family protein</fullName>
    </submittedName>
</protein>
<dbReference type="EMBL" id="JAPKNK010000010">
    <property type="protein sequence ID" value="MCX5571533.1"/>
    <property type="molecule type" value="Genomic_DNA"/>
</dbReference>
<comment type="caution">
    <text evidence="1">The sequence shown here is derived from an EMBL/GenBank/DDBJ whole genome shotgun (WGS) entry which is preliminary data.</text>
</comment>
<accession>A0A9X3IMG4</accession>
<keyword evidence="2" id="KW-1185">Reference proteome</keyword>
<evidence type="ECO:0000313" key="1">
    <source>
        <dbReference type="EMBL" id="MCX5571533.1"/>
    </source>
</evidence>